<proteinExistence type="predicted"/>
<accession>A0A0J8BVW1</accession>
<protein>
    <submittedName>
        <fullName evidence="1">Uncharacterized protein</fullName>
    </submittedName>
</protein>
<dbReference type="AlphaFoldDB" id="A0A0J8BVW1"/>
<keyword evidence="2" id="KW-1185">Reference proteome</keyword>
<name>A0A0J8BVW1_BETVV</name>
<dbReference type="Gramene" id="KMT04043">
    <property type="protein sequence ID" value="KMT04043"/>
    <property type="gene ID" value="BVRB_8g186400"/>
</dbReference>
<dbReference type="Proteomes" id="UP000035740">
    <property type="component" value="Chromosome 8"/>
</dbReference>
<evidence type="ECO:0000313" key="1">
    <source>
        <dbReference type="EMBL" id="KMT04043.1"/>
    </source>
</evidence>
<sequence length="84" mass="9573">MMPCLFSSSAFNFFGWIEFYLHQNLWPGKLDANFGVSSTTTLSNVLRELFKEACNVESLFSTTLRGLNCCRIRHLKIDGFLCAL</sequence>
<dbReference type="EMBL" id="KQ090159">
    <property type="protein sequence ID" value="KMT04043.1"/>
    <property type="molecule type" value="Genomic_DNA"/>
</dbReference>
<evidence type="ECO:0000313" key="2">
    <source>
        <dbReference type="Proteomes" id="UP000035740"/>
    </source>
</evidence>
<organism evidence="1 2">
    <name type="scientific">Beta vulgaris subsp. vulgaris</name>
    <name type="common">Beet</name>
    <dbReference type="NCBI Taxonomy" id="3555"/>
    <lineage>
        <taxon>Eukaryota</taxon>
        <taxon>Viridiplantae</taxon>
        <taxon>Streptophyta</taxon>
        <taxon>Embryophyta</taxon>
        <taxon>Tracheophyta</taxon>
        <taxon>Spermatophyta</taxon>
        <taxon>Magnoliopsida</taxon>
        <taxon>eudicotyledons</taxon>
        <taxon>Gunneridae</taxon>
        <taxon>Pentapetalae</taxon>
        <taxon>Caryophyllales</taxon>
        <taxon>Chenopodiaceae</taxon>
        <taxon>Betoideae</taxon>
        <taxon>Beta</taxon>
    </lineage>
</organism>
<gene>
    <name evidence="1" type="ORF">BVRB_8g186400</name>
</gene>
<reference evidence="1 2" key="1">
    <citation type="journal article" date="2014" name="Nature">
        <title>The genome of the recently domesticated crop plant sugar beet (Beta vulgaris).</title>
        <authorList>
            <person name="Dohm J.C."/>
            <person name="Minoche A.E."/>
            <person name="Holtgrawe D."/>
            <person name="Capella-Gutierrez S."/>
            <person name="Zakrzewski F."/>
            <person name="Tafer H."/>
            <person name="Rupp O."/>
            <person name="Sorensen T.R."/>
            <person name="Stracke R."/>
            <person name="Reinhardt R."/>
            <person name="Goesmann A."/>
            <person name="Kraft T."/>
            <person name="Schulz B."/>
            <person name="Stadler P.F."/>
            <person name="Schmidt T."/>
            <person name="Gabaldon T."/>
            <person name="Lehrach H."/>
            <person name="Weisshaar B."/>
            <person name="Himmelbauer H."/>
        </authorList>
    </citation>
    <scope>NUCLEOTIDE SEQUENCE [LARGE SCALE GENOMIC DNA]</scope>
    <source>
        <tissue evidence="1">Taproot</tissue>
    </source>
</reference>